<keyword evidence="8" id="KW-1015">Disulfide bond</keyword>
<sequence length="430" mass="47399">MLLRLLLLICAPLCEPIELFLIASPPQPTEGSPVTLTCMTQSLPHWSDDQPQFRFFRDERVLRLGWSISRELQIAAVWREDSGSYWCEAKTVAPKVFRSRILQMNVRRVPISDVSLETQPPGGQVTEGDKLVFVCSVANGTGNITFLWYKGALGLSLGTKTQHSLTAEFELPMVRKSDAEQYYCAADNGFGPRPSGLVSITVRIPVSRPVLTILAPGAQAVVGDLVELHCEAPRGSPPILYRYYHEDVTLGSSSAPSGRGVSFNFSLTEEHSGSYSCEADNGLGAQRSEVVTLNFTVPVQNRKDHLTSGIIEGLLGTLGPSTAALLFCYWLKRKIGRRSASDPPRIPPRPVPREFTYLNSPAPKQPRPTYENVNVVSGDEIYSLVYSIQQEQSAAAVEPLGTLVENKDPLDIYSRLRKANVTDVDYEDAM</sequence>
<protein>
    <submittedName>
        <fullName evidence="14">Fc receptor like 1</fullName>
    </submittedName>
</protein>
<dbReference type="CDD" id="cd00096">
    <property type="entry name" value="Ig"/>
    <property type="match status" value="2"/>
</dbReference>
<dbReference type="GO" id="GO:0005886">
    <property type="term" value="C:plasma membrane"/>
    <property type="evidence" value="ECO:0007669"/>
    <property type="project" value="UniProtKB-SubCell"/>
</dbReference>
<evidence type="ECO:0000256" key="6">
    <source>
        <dbReference type="ARBA" id="ARBA00022989"/>
    </source>
</evidence>
<dbReference type="FunFam" id="2.60.40.10:FF:000592">
    <property type="entry name" value="Fc receptor like 1"/>
    <property type="match status" value="1"/>
</dbReference>
<dbReference type="Gene3D" id="2.60.40.10">
    <property type="entry name" value="Immunoglobulins"/>
    <property type="match status" value="3"/>
</dbReference>
<accession>A0A8C9AZR9</accession>
<evidence type="ECO:0000256" key="4">
    <source>
        <dbReference type="ARBA" id="ARBA00022729"/>
    </source>
</evidence>
<evidence type="ECO:0000256" key="2">
    <source>
        <dbReference type="ARBA" id="ARBA00022475"/>
    </source>
</evidence>
<evidence type="ECO:0000256" key="8">
    <source>
        <dbReference type="ARBA" id="ARBA00023157"/>
    </source>
</evidence>
<dbReference type="PANTHER" id="PTHR46013:SF4">
    <property type="entry name" value="B-CELL RECEPTOR CD22-RELATED"/>
    <property type="match status" value="1"/>
</dbReference>
<organism evidence="14 15">
    <name type="scientific">Prolemur simus</name>
    <name type="common">Greater bamboo lemur</name>
    <name type="synonym">Hapalemur simus</name>
    <dbReference type="NCBI Taxonomy" id="1328070"/>
    <lineage>
        <taxon>Eukaryota</taxon>
        <taxon>Metazoa</taxon>
        <taxon>Chordata</taxon>
        <taxon>Craniata</taxon>
        <taxon>Vertebrata</taxon>
        <taxon>Euteleostomi</taxon>
        <taxon>Mammalia</taxon>
        <taxon>Eutheria</taxon>
        <taxon>Euarchontoglires</taxon>
        <taxon>Primates</taxon>
        <taxon>Strepsirrhini</taxon>
        <taxon>Lemuriformes</taxon>
        <taxon>Lemuridae</taxon>
        <taxon>Prolemur</taxon>
    </lineage>
</organism>
<evidence type="ECO:0000313" key="14">
    <source>
        <dbReference type="Ensembl" id="ENSPSMP00000037596.1"/>
    </source>
</evidence>
<keyword evidence="10" id="KW-0325">Glycoprotein</keyword>
<evidence type="ECO:0000256" key="3">
    <source>
        <dbReference type="ARBA" id="ARBA00022692"/>
    </source>
</evidence>
<dbReference type="GeneTree" id="ENSGT01050000244808"/>
<keyword evidence="6" id="KW-1133">Transmembrane helix</keyword>
<feature type="domain" description="Ig-like" evidence="13">
    <location>
        <begin position="209"/>
        <end position="292"/>
    </location>
</feature>
<reference evidence="14" key="2">
    <citation type="submission" date="2025-09" db="UniProtKB">
        <authorList>
            <consortium name="Ensembl"/>
        </authorList>
    </citation>
    <scope>IDENTIFICATION</scope>
</reference>
<keyword evidence="5" id="KW-0677">Repeat</keyword>
<dbReference type="GO" id="GO:0009986">
    <property type="term" value="C:cell surface"/>
    <property type="evidence" value="ECO:0007669"/>
    <property type="project" value="Ensembl"/>
</dbReference>
<evidence type="ECO:0000256" key="9">
    <source>
        <dbReference type="ARBA" id="ARBA00023170"/>
    </source>
</evidence>
<dbReference type="Pfam" id="PF13927">
    <property type="entry name" value="Ig_3"/>
    <property type="match status" value="1"/>
</dbReference>
<keyword evidence="9" id="KW-0675">Receptor</keyword>
<dbReference type="InterPro" id="IPR003598">
    <property type="entry name" value="Ig_sub2"/>
</dbReference>
<evidence type="ECO:0000256" key="10">
    <source>
        <dbReference type="ARBA" id="ARBA00023180"/>
    </source>
</evidence>
<keyword evidence="15" id="KW-1185">Reference proteome</keyword>
<feature type="domain" description="Ig-like" evidence="13">
    <location>
        <begin position="110"/>
        <end position="201"/>
    </location>
</feature>
<dbReference type="GO" id="GO:0042113">
    <property type="term" value="P:B cell activation"/>
    <property type="evidence" value="ECO:0007669"/>
    <property type="project" value="Ensembl"/>
</dbReference>
<evidence type="ECO:0000256" key="7">
    <source>
        <dbReference type="ARBA" id="ARBA00023136"/>
    </source>
</evidence>
<dbReference type="SMART" id="SM00409">
    <property type="entry name" value="IG"/>
    <property type="match status" value="3"/>
</dbReference>
<keyword evidence="7" id="KW-0472">Membrane</keyword>
<dbReference type="SMART" id="SM00408">
    <property type="entry name" value="IGc2"/>
    <property type="match status" value="3"/>
</dbReference>
<dbReference type="GO" id="GO:0015026">
    <property type="term" value="F:coreceptor activity"/>
    <property type="evidence" value="ECO:0007669"/>
    <property type="project" value="Ensembl"/>
</dbReference>
<evidence type="ECO:0000313" key="15">
    <source>
        <dbReference type="Proteomes" id="UP000694414"/>
    </source>
</evidence>
<dbReference type="InterPro" id="IPR036179">
    <property type="entry name" value="Ig-like_dom_sf"/>
</dbReference>
<keyword evidence="2" id="KW-1003">Cell membrane</keyword>
<comment type="subcellular location">
    <subcellularLocation>
        <location evidence="1">Cell membrane</location>
        <topology evidence="1">Single-pass type I membrane protein</topology>
    </subcellularLocation>
</comment>
<dbReference type="Pfam" id="PF13895">
    <property type="entry name" value="Ig_2"/>
    <property type="match status" value="1"/>
</dbReference>
<keyword evidence="11" id="KW-0393">Immunoglobulin domain</keyword>
<dbReference type="PROSITE" id="PS50835">
    <property type="entry name" value="IG_LIKE"/>
    <property type="match status" value="3"/>
</dbReference>
<dbReference type="Proteomes" id="UP000694414">
    <property type="component" value="Unplaced"/>
</dbReference>
<evidence type="ECO:0000259" key="13">
    <source>
        <dbReference type="PROSITE" id="PS50835"/>
    </source>
</evidence>
<reference evidence="14" key="1">
    <citation type="submission" date="2025-08" db="UniProtKB">
        <authorList>
            <consortium name="Ensembl"/>
        </authorList>
    </citation>
    <scope>IDENTIFICATION</scope>
</reference>
<gene>
    <name evidence="14" type="primary">FCRL1</name>
</gene>
<dbReference type="AlphaFoldDB" id="A0A8C9AZR9"/>
<proteinExistence type="predicted"/>
<feature type="signal peptide" evidence="12">
    <location>
        <begin position="1"/>
        <end position="16"/>
    </location>
</feature>
<name>A0A8C9AZR9_PROSS</name>
<dbReference type="FunFam" id="2.60.40.10:FF:000357">
    <property type="entry name" value="Fc receptor like 1"/>
    <property type="match status" value="1"/>
</dbReference>
<dbReference type="InterPro" id="IPR013783">
    <property type="entry name" value="Ig-like_fold"/>
</dbReference>
<dbReference type="InterPro" id="IPR007110">
    <property type="entry name" value="Ig-like_dom"/>
</dbReference>
<feature type="chain" id="PRO_5034103746" evidence="12">
    <location>
        <begin position="17"/>
        <end position="430"/>
    </location>
</feature>
<evidence type="ECO:0000256" key="12">
    <source>
        <dbReference type="SAM" id="SignalP"/>
    </source>
</evidence>
<dbReference type="InterPro" id="IPR003599">
    <property type="entry name" value="Ig_sub"/>
</dbReference>
<evidence type="ECO:0000256" key="1">
    <source>
        <dbReference type="ARBA" id="ARBA00004251"/>
    </source>
</evidence>
<dbReference type="SUPFAM" id="SSF48726">
    <property type="entry name" value="Immunoglobulin"/>
    <property type="match status" value="3"/>
</dbReference>
<dbReference type="Ensembl" id="ENSPSMT00000043300.1">
    <property type="protein sequence ID" value="ENSPSMP00000037596.1"/>
    <property type="gene ID" value="ENSPSMG00000025824.1"/>
</dbReference>
<dbReference type="PANTHER" id="PTHR46013">
    <property type="entry name" value="VASCULAR CELL ADHESION MOLECULE 1"/>
    <property type="match status" value="1"/>
</dbReference>
<keyword evidence="4 12" id="KW-0732">Signal</keyword>
<evidence type="ECO:0000256" key="5">
    <source>
        <dbReference type="ARBA" id="ARBA00022737"/>
    </source>
</evidence>
<feature type="domain" description="Ig-like" evidence="13">
    <location>
        <begin position="16"/>
        <end position="103"/>
    </location>
</feature>
<keyword evidence="3" id="KW-0812">Transmembrane</keyword>
<evidence type="ECO:0000256" key="11">
    <source>
        <dbReference type="ARBA" id="ARBA00023319"/>
    </source>
</evidence>